<dbReference type="GO" id="GO:0016020">
    <property type="term" value="C:membrane"/>
    <property type="evidence" value="ECO:0007669"/>
    <property type="project" value="UniProtKB-SubCell"/>
</dbReference>
<dbReference type="Gene3D" id="1.20.1550.10">
    <property type="entry name" value="DsbB-like"/>
    <property type="match status" value="1"/>
</dbReference>
<proteinExistence type="predicted"/>
<accession>A0A967B5Y4</accession>
<name>A0A967B5Y4_9PROT</name>
<feature type="transmembrane region" description="Helical" evidence="5">
    <location>
        <begin position="149"/>
        <end position="171"/>
    </location>
</feature>
<keyword evidence="3 5" id="KW-1133">Transmembrane helix</keyword>
<comment type="subcellular location">
    <subcellularLocation>
        <location evidence="1">Membrane</location>
        <topology evidence="1">Multi-pass membrane protein</topology>
    </subcellularLocation>
</comment>
<gene>
    <name evidence="6" type="ORF">GOB87_02385</name>
</gene>
<evidence type="ECO:0000313" key="7">
    <source>
        <dbReference type="Proteomes" id="UP000597459"/>
    </source>
</evidence>
<dbReference type="SUPFAM" id="SSF158442">
    <property type="entry name" value="DsbB-like"/>
    <property type="match status" value="1"/>
</dbReference>
<dbReference type="Proteomes" id="UP000597459">
    <property type="component" value="Unassembled WGS sequence"/>
</dbReference>
<reference evidence="6" key="1">
    <citation type="submission" date="2019-11" db="EMBL/GenBank/DDBJ databases">
        <title>Description of new Acetobacter species.</title>
        <authorList>
            <person name="Cleenwerck I."/>
            <person name="Sombolestani A.S."/>
        </authorList>
    </citation>
    <scope>NUCLEOTIDE SEQUENCE</scope>
    <source>
        <strain evidence="6">LMG 1626</strain>
    </source>
</reference>
<evidence type="ECO:0000256" key="2">
    <source>
        <dbReference type="ARBA" id="ARBA00022692"/>
    </source>
</evidence>
<evidence type="ECO:0000256" key="5">
    <source>
        <dbReference type="SAM" id="Phobius"/>
    </source>
</evidence>
<dbReference type="RefSeq" id="WP_166312956.1">
    <property type="nucleotide sequence ID" value="NZ_WOTH01000003.1"/>
</dbReference>
<feature type="transmembrane region" description="Helical" evidence="5">
    <location>
        <begin position="78"/>
        <end position="100"/>
    </location>
</feature>
<dbReference type="InterPro" id="IPR023380">
    <property type="entry name" value="DsbB-like_sf"/>
</dbReference>
<evidence type="ECO:0000256" key="3">
    <source>
        <dbReference type="ARBA" id="ARBA00022989"/>
    </source>
</evidence>
<dbReference type="GO" id="GO:0006457">
    <property type="term" value="P:protein folding"/>
    <property type="evidence" value="ECO:0007669"/>
    <property type="project" value="InterPro"/>
</dbReference>
<protein>
    <submittedName>
        <fullName evidence="6">Disulfide bond formation protein B</fullName>
    </submittedName>
</protein>
<keyword evidence="7" id="KW-1185">Reference proteome</keyword>
<keyword evidence="2 5" id="KW-0812">Transmembrane</keyword>
<organism evidence="6 7">
    <name type="scientific">Acetobacter estunensis</name>
    <dbReference type="NCBI Taxonomy" id="104097"/>
    <lineage>
        <taxon>Bacteria</taxon>
        <taxon>Pseudomonadati</taxon>
        <taxon>Pseudomonadota</taxon>
        <taxon>Alphaproteobacteria</taxon>
        <taxon>Acetobacterales</taxon>
        <taxon>Acetobacteraceae</taxon>
        <taxon>Acetobacter</taxon>
    </lineage>
</organism>
<dbReference type="InterPro" id="IPR003752">
    <property type="entry name" value="DiS_bond_form_DsbB/BdbC"/>
</dbReference>
<evidence type="ECO:0000256" key="4">
    <source>
        <dbReference type="ARBA" id="ARBA00023136"/>
    </source>
</evidence>
<dbReference type="AlphaFoldDB" id="A0A967B5Y4"/>
<feature type="transmembrane region" description="Helical" evidence="5">
    <location>
        <begin position="20"/>
        <end position="40"/>
    </location>
</feature>
<dbReference type="Pfam" id="PF02600">
    <property type="entry name" value="DsbB"/>
    <property type="match status" value="1"/>
</dbReference>
<evidence type="ECO:0000256" key="1">
    <source>
        <dbReference type="ARBA" id="ARBA00004141"/>
    </source>
</evidence>
<dbReference type="EMBL" id="WOTH01000003">
    <property type="protein sequence ID" value="NHO52811.1"/>
    <property type="molecule type" value="Genomic_DNA"/>
</dbReference>
<evidence type="ECO:0000313" key="6">
    <source>
        <dbReference type="EMBL" id="NHO52811.1"/>
    </source>
</evidence>
<dbReference type="GO" id="GO:0015035">
    <property type="term" value="F:protein-disulfide reductase activity"/>
    <property type="evidence" value="ECO:0007669"/>
    <property type="project" value="InterPro"/>
</dbReference>
<comment type="caution">
    <text evidence="6">The sequence shown here is derived from an EMBL/GenBank/DDBJ whole genome shotgun (WGS) entry which is preliminary data.</text>
</comment>
<sequence length="180" mass="19866">MSLAPRRRIFTRVERGPVRLPGLLLVLAGVAALGMVWWVQDGLGIMPCALCLWERWPWRVVLGLGVLSLLVPRRWARLVAWMGVPTLVADLVLCVIHAGVEWKFWPSPLPECMGPHLQGQTMAERLASMPLRPGKPCDTPTYLFDWLPVSLTVMEGLAAFVVLTLLLGLLLRADGGRTAG</sequence>
<keyword evidence="4 5" id="KW-0472">Membrane</keyword>
<feature type="transmembrane region" description="Helical" evidence="5">
    <location>
        <begin position="56"/>
        <end position="71"/>
    </location>
</feature>